<dbReference type="Gene3D" id="1.20.120.1490">
    <property type="match status" value="1"/>
</dbReference>
<feature type="transmembrane region" description="Helical" evidence="1">
    <location>
        <begin position="6"/>
        <end position="23"/>
    </location>
</feature>
<gene>
    <name evidence="2" type="ORF">E3J33_04050</name>
</gene>
<dbReference type="GO" id="GO:0042597">
    <property type="term" value="C:periplasmic space"/>
    <property type="evidence" value="ECO:0007669"/>
    <property type="project" value="InterPro"/>
</dbReference>
<protein>
    <submittedName>
        <fullName evidence="2">Periplasmic heavy metal sensor</fullName>
    </submittedName>
</protein>
<dbReference type="EMBL" id="SOIJ01000229">
    <property type="protein sequence ID" value="TET92283.1"/>
    <property type="molecule type" value="Genomic_DNA"/>
</dbReference>
<dbReference type="InterPro" id="IPR025961">
    <property type="entry name" value="Metal_resist"/>
</dbReference>
<dbReference type="InterPro" id="IPR012899">
    <property type="entry name" value="LTXXQ"/>
</dbReference>
<keyword evidence="1" id="KW-1133">Transmembrane helix</keyword>
<dbReference type="CDD" id="cd09916">
    <property type="entry name" value="CpxP_like"/>
    <property type="match status" value="1"/>
</dbReference>
<evidence type="ECO:0000256" key="1">
    <source>
        <dbReference type="SAM" id="Phobius"/>
    </source>
</evidence>
<comment type="caution">
    <text evidence="2">The sequence shown here is derived from an EMBL/GenBank/DDBJ whole genome shotgun (WGS) entry which is preliminary data.</text>
</comment>
<dbReference type="Proteomes" id="UP000316925">
    <property type="component" value="Unassembled WGS sequence"/>
</dbReference>
<name>A0A523YL22_UNCAE</name>
<accession>A0A523YL22</accession>
<proteinExistence type="predicted"/>
<dbReference type="AlphaFoldDB" id="A0A523YL22"/>
<keyword evidence="1" id="KW-0812">Transmembrane</keyword>
<evidence type="ECO:0000313" key="3">
    <source>
        <dbReference type="Proteomes" id="UP000316925"/>
    </source>
</evidence>
<sequence>MRKKVVIILVVVFASGILLGLYIPRLLKKETLPPSPVDFISSYLSLSKSQKKEIESLDSSFYARIEKMRTELRQRRAELSELLGESPSSEKEITNKVSEIASLQTELQRETINHLVEIRSLLTPEQQAKFFSLIRKRLHPGRPWMRFKRGRF</sequence>
<keyword evidence="1" id="KW-0472">Membrane</keyword>
<dbReference type="Pfam" id="PF13801">
    <property type="entry name" value="Metal_resist"/>
    <property type="match status" value="1"/>
</dbReference>
<evidence type="ECO:0000313" key="2">
    <source>
        <dbReference type="EMBL" id="TET92283.1"/>
    </source>
</evidence>
<reference evidence="2 3" key="1">
    <citation type="submission" date="2019-03" db="EMBL/GenBank/DDBJ databases">
        <title>Metabolic potential of uncultured bacteria and archaea associated with petroleum seepage in deep-sea sediments.</title>
        <authorList>
            <person name="Dong X."/>
            <person name="Hubert C."/>
        </authorList>
    </citation>
    <scope>NUCLEOTIDE SEQUENCE [LARGE SCALE GENOMIC DNA]</scope>
    <source>
        <strain evidence="2">E29_bin28</strain>
    </source>
</reference>
<organism evidence="2 3">
    <name type="scientific">Aerophobetes bacterium</name>
    <dbReference type="NCBI Taxonomy" id="2030807"/>
    <lineage>
        <taxon>Bacteria</taxon>
        <taxon>Candidatus Aerophobota</taxon>
    </lineage>
</organism>